<feature type="transmembrane region" description="Helical" evidence="1">
    <location>
        <begin position="417"/>
        <end position="440"/>
    </location>
</feature>
<evidence type="ECO:0000313" key="2">
    <source>
        <dbReference type="EMBL" id="DAG02196.1"/>
    </source>
</evidence>
<feature type="transmembrane region" description="Helical" evidence="1">
    <location>
        <begin position="688"/>
        <end position="708"/>
    </location>
</feature>
<feature type="transmembrane region" description="Helical" evidence="1">
    <location>
        <begin position="748"/>
        <end position="771"/>
    </location>
</feature>
<protein>
    <submittedName>
        <fullName evidence="2">Minor tail protein</fullName>
    </submittedName>
</protein>
<proteinExistence type="predicted"/>
<keyword evidence="1" id="KW-0812">Transmembrane</keyword>
<feature type="transmembrane region" description="Helical" evidence="1">
    <location>
        <begin position="633"/>
        <end position="651"/>
    </location>
</feature>
<feature type="transmembrane region" description="Helical" evidence="1">
    <location>
        <begin position="554"/>
        <end position="572"/>
    </location>
</feature>
<feature type="transmembrane region" description="Helical" evidence="1">
    <location>
        <begin position="897"/>
        <end position="918"/>
    </location>
</feature>
<keyword evidence="1" id="KW-0472">Membrane</keyword>
<accession>A0A8S5V658</accession>
<feature type="transmembrane region" description="Helical" evidence="1">
    <location>
        <begin position="720"/>
        <end position="742"/>
    </location>
</feature>
<keyword evidence="1" id="KW-1133">Transmembrane helix</keyword>
<feature type="transmembrane region" description="Helical" evidence="1">
    <location>
        <begin position="865"/>
        <end position="885"/>
    </location>
</feature>
<feature type="transmembrane region" description="Helical" evidence="1">
    <location>
        <begin position="778"/>
        <end position="798"/>
    </location>
</feature>
<feature type="transmembrane region" description="Helical" evidence="1">
    <location>
        <begin position="578"/>
        <end position="596"/>
    </location>
</feature>
<feature type="transmembrane region" description="Helical" evidence="1">
    <location>
        <begin position="608"/>
        <end position="627"/>
    </location>
</feature>
<feature type="transmembrane region" description="Helical" evidence="1">
    <location>
        <begin position="804"/>
        <end position="828"/>
    </location>
</feature>
<reference evidence="2" key="1">
    <citation type="journal article" date="2021" name="Proc. Natl. Acad. Sci. U.S.A.">
        <title>A Catalog of Tens of Thousands of Viruses from Human Metagenomes Reveals Hidden Associations with Chronic Diseases.</title>
        <authorList>
            <person name="Tisza M.J."/>
            <person name="Buck C.B."/>
        </authorList>
    </citation>
    <scope>NUCLEOTIDE SEQUENCE</scope>
    <source>
        <strain evidence="2">Ctmqu18</strain>
    </source>
</reference>
<dbReference type="EMBL" id="BK016207">
    <property type="protein sequence ID" value="DAG02196.1"/>
    <property type="molecule type" value="Genomic_DNA"/>
</dbReference>
<name>A0A8S5V658_9CAUD</name>
<evidence type="ECO:0000256" key="1">
    <source>
        <dbReference type="SAM" id="Phobius"/>
    </source>
</evidence>
<feature type="transmembrane region" description="Helical" evidence="1">
    <location>
        <begin position="840"/>
        <end position="859"/>
    </location>
</feature>
<sequence>MATTIEQLELEIHSNSTSAVSGIDALSTSLSKLKNALQGGLGLTAATNQLKNLNNTIKEMDAGSFEKLSKLAEGLEKLKSVGSFRISPTISRQLNNIGTAIASLSGVDFAGIERFSSALEPLKHMGRITGLSSVINALSKLPTVAQSLNTMDMESFTRRIRELTNALSPLAIRLNIISNAFNRLPNNIRRLIDNTDRLTQVNNRTHRSYIDLWAGINLAKDVFIKIGRTIAGFIDKSNQYIEDLNLFHASMGEYASEAKEYAEKVGEILGIDPGEFMRNQGTFNTIIKGFGVANEQANLMSKNLTQLGYDIASFYNISFENSMQKLQSGISGELEPLRRLGYDLSVARLQEDALALGIKKKVSQMTQAEKSQLRYYEIMTQVTTAQGDMARTMNAPANQIRIFKAQLTQCARALGDIFIPAMNAILPYAIAIVKVIRLIADSLASVMGFKLPEVDYSDVTKGLKDTSGGMDKYKDSTDKATKATKKLKNAMLGIDELNILSKDDDALKDLEDDAGKSNDLGIKLPEYDFLKNAVSSKVDAIVDILKGALAQIEAAISVFALVFGTILVVSGVDIPLGIALIAVGAAGLVHSIVTNWNAMSEPLARTLTFLLGLLGGFFFVLGVILVLTGNVPLGIALMVIGAAAIVTALAINWTKLKGDIENVLVILAAVVGGALLILGVVLLCSGFIPLGIAAIVAGITMLVAAATINWGGAISQQIKTILSALVAIVGGALLALGVILLFAGNIPIGIALIAAGAIALVTAVVLNWGAIKNSVAGLFNAILAIVSGALLGIGAILIACGVSLPLGIGLMAAGAVGLAATVTMNWGAITGQVTRFFKELGVTIGGFLLGIGVLLVMAGVLPLGIGLIVVGASSIAAGIALNWGAVKDGITKFFKDLGIIIGVSLLAIGVLLCCVGIIPLGVGLIVAGIGSIAVGAALNWGAMPSMVGNTLNKTGGHFKKFSKNVNTELGSSENRVQSWFTNVNGRFSKGIDTKKSTAQFKTFGNDMGSNLKNGITAGFGDPKSVFENRIFNPFNDAIKKNKTEPIAVGLKSNIPEQWSQTKSWWDKETNNGLSVDAKIGLKKDGWNDVKSWVGTPLPIDQHIGLKKQGWNSVHDWVGKPQVLNQNVELRKQGWHSVRDWVGDVPTVSQNLSLRKQGWTTVRGWVGDVPTIDQNVGLRKNGWTTVKNWVGDPLPIDQRVELKKHNWNTVKGWVGDIPPVDQNVGLKKNNWTTVHGWVGDPSPIDQKIGLAKNNWFSVKGWIGDVPDIDQRVSLKKNGWDNLHSFVKGNTPDTVDVRINLISQWKGKIKEFFGLASGGIVTAGGGIQMLASGGVITPNMWQSIPKYANGTNNIHGSMFIAGEAGAELVGHVNGTTEVLNRFQLAQVMHQSIVSGMAQFAGFWQDISRDIITCTNGIINAIAVCTSQIYENILSNNRMEYDPHNTLSRDMYDESKQAYVSSNNDDTLMKNMRDFYHEYVEPTLREIAADTKRQADKDEKTVVQVGNRVVNDAITTQRRANGYSFTG</sequence>
<organism evidence="2">
    <name type="scientific">Siphoviridae sp. ctmqu18</name>
    <dbReference type="NCBI Taxonomy" id="2825655"/>
    <lineage>
        <taxon>Viruses</taxon>
        <taxon>Duplodnaviria</taxon>
        <taxon>Heunggongvirae</taxon>
        <taxon>Uroviricota</taxon>
        <taxon>Caudoviricetes</taxon>
    </lineage>
</organism>
<feature type="transmembrane region" description="Helical" evidence="1">
    <location>
        <begin position="663"/>
        <end position="682"/>
    </location>
</feature>